<feature type="transmembrane region" description="Helical" evidence="1">
    <location>
        <begin position="112"/>
        <end position="138"/>
    </location>
</feature>
<sequence>MGKDYRKMLDWEVEREHKNEPSNQRAEDEYKRRGLDQYNDNDDDYYSGGASGWGIVFGILIAICFILYPVAIAVSHMLVELAQITGLVIMIMFVVTFYFAKRKQGYSSFFNFMFHLSSLGLFSFLFPLMFVDLALAGMPMEEFIINQPPGLIDSLKFPFYYALFMIASLIFSKVVMSWVRKKSSSYSDLNRYNKHI</sequence>
<reference evidence="2" key="2">
    <citation type="submission" date="2022-12" db="EMBL/GenBank/DDBJ databases">
        <authorList>
            <person name="Dechsakulwatana C."/>
            <person name="Rungsihiranrut A."/>
            <person name="Muangchinda C."/>
            <person name="Ningthoujam R."/>
            <person name="Klankeo P."/>
            <person name="Pinyakong O."/>
        </authorList>
    </citation>
    <scope>NUCLEOTIDE SEQUENCE</scope>
    <source>
        <strain evidence="2">TL01-2</strain>
    </source>
</reference>
<evidence type="ECO:0000256" key="1">
    <source>
        <dbReference type="SAM" id="Phobius"/>
    </source>
</evidence>
<feature type="transmembrane region" description="Helical" evidence="1">
    <location>
        <begin position="158"/>
        <end position="179"/>
    </location>
</feature>
<evidence type="ECO:0000313" key="3">
    <source>
        <dbReference type="Proteomes" id="UP001269400"/>
    </source>
</evidence>
<accession>A0AAX6NE16</accession>
<dbReference type="EMBL" id="JAPTGD010000002">
    <property type="protein sequence ID" value="MDU9694027.1"/>
    <property type="molecule type" value="Genomic_DNA"/>
</dbReference>
<protein>
    <submittedName>
        <fullName evidence="2">Uncharacterized protein</fullName>
    </submittedName>
</protein>
<comment type="caution">
    <text evidence="2">The sequence shown here is derived from an EMBL/GenBank/DDBJ whole genome shotgun (WGS) entry which is preliminary data.</text>
</comment>
<keyword evidence="1" id="KW-0812">Transmembrane</keyword>
<reference evidence="2" key="1">
    <citation type="journal article" date="2022" name="J Environ Chem Eng">
        <title>Biodegradation of petroleum oil using a constructed nonpathogenic and heavy metal-tolerant bacterial consortium isolated from marine sponges.</title>
        <authorList>
            <person name="Dechsakulwatana C."/>
            <person name="Rungsihiranrut A."/>
            <person name="Muangchinda C."/>
            <person name="Ningthoujam R."/>
            <person name="Klankeo P."/>
            <person name="Pinyakong O."/>
        </authorList>
    </citation>
    <scope>NUCLEOTIDE SEQUENCE</scope>
    <source>
        <strain evidence="2">TL01-2</strain>
    </source>
</reference>
<dbReference type="Proteomes" id="UP001269400">
    <property type="component" value="Unassembled WGS sequence"/>
</dbReference>
<proteinExistence type="predicted"/>
<evidence type="ECO:0000313" key="2">
    <source>
        <dbReference type="EMBL" id="MDU9694027.1"/>
    </source>
</evidence>
<keyword evidence="1" id="KW-0472">Membrane</keyword>
<keyword evidence="1" id="KW-1133">Transmembrane helix</keyword>
<feature type="transmembrane region" description="Helical" evidence="1">
    <location>
        <begin position="53"/>
        <end position="75"/>
    </location>
</feature>
<gene>
    <name evidence="2" type="ORF">O0Q50_22860</name>
</gene>
<feature type="transmembrane region" description="Helical" evidence="1">
    <location>
        <begin position="81"/>
        <end position="100"/>
    </location>
</feature>
<organism evidence="2 3">
    <name type="scientific">Priestia aryabhattai</name>
    <name type="common">Bacillus aryabhattai</name>
    <dbReference type="NCBI Taxonomy" id="412384"/>
    <lineage>
        <taxon>Bacteria</taxon>
        <taxon>Bacillati</taxon>
        <taxon>Bacillota</taxon>
        <taxon>Bacilli</taxon>
        <taxon>Bacillales</taxon>
        <taxon>Bacillaceae</taxon>
        <taxon>Priestia</taxon>
    </lineage>
</organism>
<dbReference type="RefSeq" id="WP_316911243.1">
    <property type="nucleotide sequence ID" value="NZ_JAPTGD010000002.1"/>
</dbReference>
<dbReference type="AlphaFoldDB" id="A0AAX6NE16"/>
<name>A0AAX6NE16_PRIAR</name>